<dbReference type="NCBIfam" id="TIGR01200">
    <property type="entry name" value="GLPGLI"/>
    <property type="match status" value="1"/>
</dbReference>
<dbReference type="InterPro" id="IPR005901">
    <property type="entry name" value="GLPGLI"/>
</dbReference>
<dbReference type="EMBL" id="MAHX01000005">
    <property type="protein sequence ID" value="OPC68373.1"/>
    <property type="molecule type" value="Genomic_DNA"/>
</dbReference>
<accession>A0A1T3MUU5</accession>
<sequence length="209" mass="24673">MAKKNQFMMPPRDSKFIDYRITKEYPSYKLTFLVSTYNKKLSVIDIRKQLWHIEKNTDKYKGFSIQKATTNFAGRKWVAWFTSDIPIPDGPYKFYGLPGLILKLEDNTGSHKFNLIGIKNNIPDYNYPILNTRSPKIDISFEKYIEIYKEYRRDPAKDYRIEVMKGNIFDSLDDNGNIETPQQKLKELDALLKNKIKKDNNILELDLLK</sequence>
<dbReference type="Pfam" id="PF09697">
    <property type="entry name" value="Porph_ging"/>
    <property type="match status" value="1"/>
</dbReference>
<proteinExistence type="predicted"/>
<name>A0A1T3MUU5_9FLAO</name>
<gene>
    <name evidence="1" type="ORF">BAZ10_13280</name>
</gene>
<comment type="caution">
    <text evidence="1">The sequence shown here is derived from an EMBL/GenBank/DDBJ whole genome shotgun (WGS) entry which is preliminary data.</text>
</comment>
<evidence type="ECO:0000313" key="2">
    <source>
        <dbReference type="Proteomes" id="UP000190813"/>
    </source>
</evidence>
<dbReference type="Proteomes" id="UP000190813">
    <property type="component" value="Unassembled WGS sequence"/>
</dbReference>
<evidence type="ECO:0000313" key="1">
    <source>
        <dbReference type="EMBL" id="OPC68373.1"/>
    </source>
</evidence>
<reference evidence="1 2" key="1">
    <citation type="submission" date="2016-06" db="EMBL/GenBank/DDBJ databases">
        <title>Revisiting the taxonomy of the Elizabethkingia Genus based on Whole-Genome Sequencing, Optical Mapping, and MALDI-TOF.</title>
        <authorList>
            <person name="Nicholson A.C."/>
        </authorList>
    </citation>
    <scope>NUCLEOTIDE SEQUENCE [LARGE SCALE GENOMIC DNA]</scope>
    <source>
        <strain evidence="1 2">G4070</strain>
    </source>
</reference>
<organism evidence="1 2">
    <name type="scientific">Elizabethkingia occulta</name>
    <dbReference type="NCBI Taxonomy" id="1867263"/>
    <lineage>
        <taxon>Bacteria</taxon>
        <taxon>Pseudomonadati</taxon>
        <taxon>Bacteroidota</taxon>
        <taxon>Flavobacteriia</taxon>
        <taxon>Flavobacteriales</taxon>
        <taxon>Weeksellaceae</taxon>
        <taxon>Elizabethkingia</taxon>
    </lineage>
</organism>
<evidence type="ECO:0008006" key="3">
    <source>
        <dbReference type="Google" id="ProtNLM"/>
    </source>
</evidence>
<dbReference type="AlphaFoldDB" id="A0A1T3MUU5"/>
<keyword evidence="2" id="KW-1185">Reference proteome</keyword>
<protein>
    <recommendedName>
        <fullName evidence="3">GLPGLI family protein</fullName>
    </recommendedName>
</protein>
<dbReference type="RefSeq" id="WP_411897304.1">
    <property type="nucleotide sequence ID" value="NZ_JBKJBK010000001.1"/>
</dbReference>